<proteinExistence type="predicted"/>
<sequence length="136" mass="15515">MSKNLIPQIAQMLGVEIGEEFQIKEYGERIYRFANSGLQLIYDNGVRNLNTTTNMALSGLLSGEFEIVKLPWKPKKGDVYFTFGLLGDKWVARSLWWGGFPEEYALLDKGWVYRTRAEAEAALPKVAMEIGVEYEK</sequence>
<evidence type="ECO:0000313" key="1">
    <source>
        <dbReference type="EMBL" id="DAF55787.1"/>
    </source>
</evidence>
<reference evidence="1" key="1">
    <citation type="journal article" date="2021" name="Proc. Natl. Acad. Sci. U.S.A.">
        <title>A Catalog of Tens of Thousands of Viruses from Human Metagenomes Reveals Hidden Associations with Chronic Diseases.</title>
        <authorList>
            <person name="Tisza M.J."/>
            <person name="Buck C.B."/>
        </authorList>
    </citation>
    <scope>NUCLEOTIDE SEQUENCE</scope>
    <source>
        <strain evidence="1">Ct8wU2</strain>
    </source>
</reference>
<name>A0A8S5SYD0_9CAUD</name>
<accession>A0A8S5SYD0</accession>
<dbReference type="EMBL" id="BK032699">
    <property type="protein sequence ID" value="DAF55787.1"/>
    <property type="molecule type" value="Genomic_DNA"/>
</dbReference>
<protein>
    <submittedName>
        <fullName evidence="1">Uncharacterized protein</fullName>
    </submittedName>
</protein>
<organism evidence="1">
    <name type="scientific">Siphoviridae sp. ct8wU2</name>
    <dbReference type="NCBI Taxonomy" id="2827791"/>
    <lineage>
        <taxon>Viruses</taxon>
        <taxon>Duplodnaviria</taxon>
        <taxon>Heunggongvirae</taxon>
        <taxon>Uroviricota</taxon>
        <taxon>Caudoviricetes</taxon>
    </lineage>
</organism>